<dbReference type="AlphaFoldDB" id="F2AMQ6"/>
<feature type="region of interest" description="Disordered" evidence="1">
    <location>
        <begin position="1"/>
        <end position="41"/>
    </location>
</feature>
<name>F2AMQ6_RHOBT</name>
<gene>
    <name evidence="2" type="ORF">RBWH47_02538</name>
</gene>
<comment type="caution">
    <text evidence="2">The sequence shown here is derived from an EMBL/GenBank/DDBJ whole genome shotgun (WGS) entry which is preliminary data.</text>
</comment>
<evidence type="ECO:0000256" key="1">
    <source>
        <dbReference type="SAM" id="MobiDB-lite"/>
    </source>
</evidence>
<evidence type="ECO:0000313" key="3">
    <source>
        <dbReference type="Proteomes" id="UP000006222"/>
    </source>
</evidence>
<evidence type="ECO:0000313" key="2">
    <source>
        <dbReference type="EMBL" id="EGF29023.1"/>
    </source>
</evidence>
<reference evidence="2 3" key="1">
    <citation type="journal article" date="2013" name="Mar. Genomics">
        <title>Expression of sulfatases in Rhodopirellula baltica and the diversity of sulfatases in the genus Rhodopirellula.</title>
        <authorList>
            <person name="Wegner C.E."/>
            <person name="Richter-Heitmann T."/>
            <person name="Klindworth A."/>
            <person name="Klockow C."/>
            <person name="Richter M."/>
            <person name="Achstetter T."/>
            <person name="Glockner F.O."/>
            <person name="Harder J."/>
        </authorList>
    </citation>
    <scope>NUCLEOTIDE SEQUENCE [LARGE SCALE GENOMIC DNA]</scope>
    <source>
        <strain evidence="2 3">WH47</strain>
    </source>
</reference>
<sequence>MDGSTTGSAIGDCDSTIEEAAGASLGEVGEGPGSVRAPESC</sequence>
<organism evidence="2 3">
    <name type="scientific">Rhodopirellula baltica WH47</name>
    <dbReference type="NCBI Taxonomy" id="991778"/>
    <lineage>
        <taxon>Bacteria</taxon>
        <taxon>Pseudomonadati</taxon>
        <taxon>Planctomycetota</taxon>
        <taxon>Planctomycetia</taxon>
        <taxon>Pirellulales</taxon>
        <taxon>Pirellulaceae</taxon>
        <taxon>Rhodopirellula</taxon>
    </lineage>
</organism>
<dbReference type="Proteomes" id="UP000006222">
    <property type="component" value="Unassembled WGS sequence"/>
</dbReference>
<proteinExistence type="predicted"/>
<protein>
    <submittedName>
        <fullName evidence="2">Uncharacterized protein</fullName>
    </submittedName>
</protein>
<dbReference type="EMBL" id="AFAR01000056">
    <property type="protein sequence ID" value="EGF29023.1"/>
    <property type="molecule type" value="Genomic_DNA"/>
</dbReference>
<accession>F2AMQ6</accession>